<evidence type="ECO:0000256" key="14">
    <source>
        <dbReference type="ARBA" id="ARBA00055150"/>
    </source>
</evidence>
<dbReference type="GO" id="GO:1990116">
    <property type="term" value="P:ribosome-associated ubiquitin-dependent protein catabolic process"/>
    <property type="evidence" value="ECO:0007669"/>
    <property type="project" value="UniProtKB-UniRule"/>
</dbReference>
<dbReference type="GO" id="GO:0005829">
    <property type="term" value="C:cytosol"/>
    <property type="evidence" value="ECO:0007669"/>
    <property type="project" value="UniProtKB-SubCell"/>
</dbReference>
<comment type="subcellular location">
    <subcellularLocation>
        <location evidence="2">Cytoplasm</location>
        <location evidence="2">Cytosol</location>
    </subcellularLocation>
</comment>
<dbReference type="InterPro" id="IPR039795">
    <property type="entry name" value="LTN1/Rkr1"/>
</dbReference>
<evidence type="ECO:0000256" key="13">
    <source>
        <dbReference type="ARBA" id="ARBA00022833"/>
    </source>
</evidence>
<dbReference type="GO" id="GO:1990112">
    <property type="term" value="C:RQC complex"/>
    <property type="evidence" value="ECO:0007669"/>
    <property type="project" value="UniProtKB-UniRule"/>
</dbReference>
<dbReference type="Proteomes" id="UP000276215">
    <property type="component" value="Unassembled WGS sequence"/>
</dbReference>
<dbReference type="FunFam" id="3.30.40.10:FF:000038">
    <property type="entry name" value="E3 ubiquitin-protein ligase listerin"/>
    <property type="match status" value="1"/>
</dbReference>
<name>A0A3N4J3E7_9PEZI</name>
<reference evidence="19 20" key="1">
    <citation type="journal article" date="2018" name="Nat. Ecol. Evol.">
        <title>Pezizomycetes genomes reveal the molecular basis of ectomycorrhizal truffle lifestyle.</title>
        <authorList>
            <person name="Murat C."/>
            <person name="Payen T."/>
            <person name="Noel B."/>
            <person name="Kuo A."/>
            <person name="Morin E."/>
            <person name="Chen J."/>
            <person name="Kohler A."/>
            <person name="Krizsan K."/>
            <person name="Balestrini R."/>
            <person name="Da Silva C."/>
            <person name="Montanini B."/>
            <person name="Hainaut M."/>
            <person name="Levati E."/>
            <person name="Barry K.W."/>
            <person name="Belfiori B."/>
            <person name="Cichocki N."/>
            <person name="Clum A."/>
            <person name="Dockter R.B."/>
            <person name="Fauchery L."/>
            <person name="Guy J."/>
            <person name="Iotti M."/>
            <person name="Le Tacon F."/>
            <person name="Lindquist E.A."/>
            <person name="Lipzen A."/>
            <person name="Malagnac F."/>
            <person name="Mello A."/>
            <person name="Molinier V."/>
            <person name="Miyauchi S."/>
            <person name="Poulain J."/>
            <person name="Riccioni C."/>
            <person name="Rubini A."/>
            <person name="Sitrit Y."/>
            <person name="Splivallo R."/>
            <person name="Traeger S."/>
            <person name="Wang M."/>
            <person name="Zifcakova L."/>
            <person name="Wipf D."/>
            <person name="Zambonelli A."/>
            <person name="Paolocci F."/>
            <person name="Nowrousian M."/>
            <person name="Ottonello S."/>
            <person name="Baldrian P."/>
            <person name="Spatafora J.W."/>
            <person name="Henrissat B."/>
            <person name="Nagy L.G."/>
            <person name="Aury J.M."/>
            <person name="Wincker P."/>
            <person name="Grigoriev I.V."/>
            <person name="Bonfante P."/>
            <person name="Martin F.M."/>
        </authorList>
    </citation>
    <scope>NUCLEOTIDE SEQUENCE [LARGE SCALE GENOMIC DNA]</scope>
    <source>
        <strain evidence="19 20">120613-1</strain>
    </source>
</reference>
<evidence type="ECO:0000256" key="9">
    <source>
        <dbReference type="ARBA" id="ARBA00022723"/>
    </source>
</evidence>
<evidence type="ECO:0000256" key="16">
    <source>
        <dbReference type="RuleBase" id="RU367090"/>
    </source>
</evidence>
<evidence type="ECO:0000256" key="15">
    <source>
        <dbReference type="PROSITE-ProRule" id="PRU00175"/>
    </source>
</evidence>
<keyword evidence="11 15" id="KW-0863">Zinc-finger</keyword>
<evidence type="ECO:0000259" key="18">
    <source>
        <dbReference type="PROSITE" id="PS50089"/>
    </source>
</evidence>
<dbReference type="GO" id="GO:0072344">
    <property type="term" value="P:rescue of stalled ribosome"/>
    <property type="evidence" value="ECO:0007669"/>
    <property type="project" value="UniProtKB-UniRule"/>
</dbReference>
<dbReference type="InterPro" id="IPR054477">
    <property type="entry name" value="LTN1_E3_ligase_6th"/>
</dbReference>
<evidence type="ECO:0000256" key="12">
    <source>
        <dbReference type="ARBA" id="ARBA00022786"/>
    </source>
</evidence>
<dbReference type="Pfam" id="PF22958">
    <property type="entry name" value="Ltn1_1st"/>
    <property type="match status" value="1"/>
</dbReference>
<evidence type="ECO:0000313" key="20">
    <source>
        <dbReference type="Proteomes" id="UP000276215"/>
    </source>
</evidence>
<comment type="similarity">
    <text evidence="4 16">Belongs to the LTN1 family.</text>
</comment>
<proteinExistence type="inferred from homology"/>
<dbReference type="InterPro" id="IPR011989">
    <property type="entry name" value="ARM-like"/>
</dbReference>
<evidence type="ECO:0000256" key="6">
    <source>
        <dbReference type="ARBA" id="ARBA00017157"/>
    </source>
</evidence>
<feature type="compositionally biased region" description="Low complexity" evidence="17">
    <location>
        <begin position="47"/>
        <end position="57"/>
    </location>
</feature>
<keyword evidence="8 16" id="KW-0808">Transferase</keyword>
<dbReference type="PROSITE" id="PS50089">
    <property type="entry name" value="ZF_RING_2"/>
    <property type="match status" value="1"/>
</dbReference>
<evidence type="ECO:0000256" key="3">
    <source>
        <dbReference type="ARBA" id="ARBA00004906"/>
    </source>
</evidence>
<evidence type="ECO:0000256" key="10">
    <source>
        <dbReference type="ARBA" id="ARBA00022737"/>
    </source>
</evidence>
<dbReference type="InterPro" id="IPR054476">
    <property type="entry name" value="Ltn1_N"/>
</dbReference>
<evidence type="ECO:0000256" key="5">
    <source>
        <dbReference type="ARBA" id="ARBA00012483"/>
    </source>
</evidence>
<dbReference type="Gene3D" id="1.25.10.10">
    <property type="entry name" value="Leucine-rich Repeat Variant"/>
    <property type="match status" value="1"/>
</dbReference>
<dbReference type="Pfam" id="PF23280">
    <property type="entry name" value="TPR_26"/>
    <property type="match status" value="1"/>
</dbReference>
<dbReference type="InterPro" id="IPR057030">
    <property type="entry name" value="TPR_Rkr-1"/>
</dbReference>
<dbReference type="InterPro" id="IPR039804">
    <property type="entry name" value="RING-CH-C4HC3_LTN1"/>
</dbReference>
<dbReference type="SUPFAM" id="SSF48371">
    <property type="entry name" value="ARM repeat"/>
    <property type="match status" value="1"/>
</dbReference>
<dbReference type="PANTHER" id="PTHR12389">
    <property type="entry name" value="ZINC FINGER PROTEIN 294"/>
    <property type="match status" value="1"/>
</dbReference>
<keyword evidence="20" id="KW-1185">Reference proteome</keyword>
<dbReference type="InterPro" id="IPR054478">
    <property type="entry name" value="LTN1_UBC"/>
</dbReference>
<evidence type="ECO:0000256" key="2">
    <source>
        <dbReference type="ARBA" id="ARBA00004514"/>
    </source>
</evidence>
<evidence type="ECO:0000256" key="11">
    <source>
        <dbReference type="ARBA" id="ARBA00022771"/>
    </source>
</evidence>
<dbReference type="InterPro" id="IPR016024">
    <property type="entry name" value="ARM-type_fold"/>
</dbReference>
<feature type="compositionally biased region" description="Basic and acidic residues" evidence="17">
    <location>
        <begin position="37"/>
        <end position="46"/>
    </location>
</feature>
<dbReference type="OrthoDB" id="6108at2759"/>
<evidence type="ECO:0000256" key="4">
    <source>
        <dbReference type="ARBA" id="ARBA00007997"/>
    </source>
</evidence>
<feature type="region of interest" description="Disordered" evidence="17">
    <location>
        <begin position="1"/>
        <end position="60"/>
    </location>
</feature>
<dbReference type="EMBL" id="ML120464">
    <property type="protein sequence ID" value="RPA92819.1"/>
    <property type="molecule type" value="Genomic_DNA"/>
</dbReference>
<keyword evidence="12 16" id="KW-0833">Ubl conjugation pathway</keyword>
<comment type="pathway">
    <text evidence="3 16">Protein modification; protein ubiquitination.</text>
</comment>
<dbReference type="GO" id="GO:0016567">
    <property type="term" value="P:protein ubiquitination"/>
    <property type="evidence" value="ECO:0007669"/>
    <property type="project" value="UniProtKB-UniPathway"/>
</dbReference>
<dbReference type="STRING" id="1336337.A0A3N4J3E7"/>
<comment type="subunit">
    <text evidence="16">Component of the ribosome quality control complex (RQC).</text>
</comment>
<keyword evidence="13 16" id="KW-0862">Zinc</keyword>
<dbReference type="InterPro" id="IPR001841">
    <property type="entry name" value="Znf_RING"/>
</dbReference>
<organism evidence="19 20">
    <name type="scientific">Choiromyces venosus 120613-1</name>
    <dbReference type="NCBI Taxonomy" id="1336337"/>
    <lineage>
        <taxon>Eukaryota</taxon>
        <taxon>Fungi</taxon>
        <taxon>Dikarya</taxon>
        <taxon>Ascomycota</taxon>
        <taxon>Pezizomycotina</taxon>
        <taxon>Pezizomycetes</taxon>
        <taxon>Pezizales</taxon>
        <taxon>Tuberaceae</taxon>
        <taxon>Choiromyces</taxon>
    </lineage>
</organism>
<comment type="function">
    <text evidence="16">E3 ubiquitin-protein ligase. Component of the ribosome quality control complex (RQC), a ribosome-associated complex that mediates ubiquitination and extraction of incompletely synthesized nascent chains for proteasomal degradation.</text>
</comment>
<dbReference type="GO" id="GO:0008270">
    <property type="term" value="F:zinc ion binding"/>
    <property type="evidence" value="ECO:0007669"/>
    <property type="project" value="UniProtKB-KW"/>
</dbReference>
<dbReference type="Pfam" id="PF22999">
    <property type="entry name" value="LTN1_E3_ligase_6th"/>
    <property type="match status" value="1"/>
</dbReference>
<evidence type="ECO:0000256" key="8">
    <source>
        <dbReference type="ARBA" id="ARBA00022679"/>
    </source>
</evidence>
<dbReference type="UniPathway" id="UPA00143"/>
<dbReference type="GO" id="GO:0061630">
    <property type="term" value="F:ubiquitin protein ligase activity"/>
    <property type="evidence" value="ECO:0007669"/>
    <property type="project" value="UniProtKB-UniRule"/>
</dbReference>
<gene>
    <name evidence="19" type="ORF">L873DRAFT_1708242</name>
</gene>
<evidence type="ECO:0000256" key="7">
    <source>
        <dbReference type="ARBA" id="ARBA00022490"/>
    </source>
</evidence>
<dbReference type="CDD" id="cd16491">
    <property type="entry name" value="RING-CH-C4HC3_LTN1"/>
    <property type="match status" value="1"/>
</dbReference>
<evidence type="ECO:0000313" key="19">
    <source>
        <dbReference type="EMBL" id="RPA92819.1"/>
    </source>
</evidence>
<feature type="compositionally biased region" description="Low complexity" evidence="17">
    <location>
        <begin position="8"/>
        <end position="23"/>
    </location>
</feature>
<dbReference type="SUPFAM" id="SSF57850">
    <property type="entry name" value="RING/U-box"/>
    <property type="match status" value="1"/>
</dbReference>
<protein>
    <recommendedName>
        <fullName evidence="6 16">E3 ubiquitin-protein ligase listerin</fullName>
        <ecNumber evidence="5 16">2.3.2.27</ecNumber>
    </recommendedName>
    <alternativeName>
        <fullName evidence="16">RING-type E3 ubiquitin transferase listerin</fullName>
    </alternativeName>
</protein>
<comment type="catalytic activity">
    <reaction evidence="1 16">
        <text>S-ubiquitinyl-[E2 ubiquitin-conjugating enzyme]-L-cysteine + [acceptor protein]-L-lysine = [E2 ubiquitin-conjugating enzyme]-L-cysteine + N(6)-ubiquitinyl-[acceptor protein]-L-lysine.</text>
        <dbReference type="EC" id="2.3.2.27"/>
    </reaction>
</comment>
<dbReference type="Pfam" id="PF23009">
    <property type="entry name" value="UBC_like"/>
    <property type="match status" value="1"/>
</dbReference>
<feature type="domain" description="RING-type" evidence="18">
    <location>
        <begin position="1628"/>
        <end position="1676"/>
    </location>
</feature>
<keyword evidence="7" id="KW-0963">Cytoplasm</keyword>
<sequence>MSKKKSSSSRGGSSSSSRRGGSSATARGGKNAGGRNENNDSPRDNKASAGPSSSKAPYVPAVSPLSYTSEGPDLYGVSDPSMVVLLKLLSKKDETTKSKALEDLQVKIAGLEDVEDTVLAAWIRLYPRLSTDISIGVRRLAHIVHGIISQKSGKKVARHMSEIVGPWLAGLYDSDRGSARAAGEALNVVFGTQEKIRNVWVAYQPDILDYCSNVIGNETVNSLSDERQFSPDEAESKFARVIATCVHTVAHLINQLSTEEIEKQSEKYEELLEKAYLWELGGYDDPYLRRSIFRLLRTCLINQEGLILSNLEVVANALMLKSLMSPQTGSVTELLDAILDLTSHTYKAWMSVTPSRQKTPLSLVIKFIKRGSQGGSPEYWQKVAKMVTLMPRGILPKDVEGVTELITSILDGLWSAPEPRSHVTSAWGAYFRVCYHMMATGEVDAQDEVTAYILRDALYPVFEGFLLKNAENAQFKLPHFGAEICATGIAMAGVMEDAQIANLVVKEVWERLERSIADNINPDTDQNADSLDDNANRLHKWVDFSAEILKRDSNSVVDLVKESIVKILLSSLDRVIKEKGENVEITSLLESLLTRCSKVLKIEEVKKSVESFFADHAPEFMSSPSWKQVLSGLIAYAGKAAGEESFQRAWKKNIRALLLSSLEKGKKEFAVIQLLKSTPTLLQGKLPFVQELDAYLVNKMRESIKTDNTIGWEMVRAAITSSGTVTSEAAVTSMFLELSSNLSPEEEDRTMRVLKQLRLVSKEALAEFARSESGVEFLSTLLVLTGSPSDEVANAAGRLNKILEKELSNSSSALVGSLLDVLLESVLEPKDSDPGLHFLAERAHDLVHRVPEDEQVALVEKVIFNEDQWKSSLSPFLKKSPGPSLAISNPIGGAVFLVKDPEDGASPGEIVRDLDGLSKVLRMAVFIVEFLKTMGVLEKKDEKAANILKSITEDSRVTLLKYLMLVSTLANDNITIKESNDLWNQYSSGMEAEMLEFVFEAQRFFTESLKDGSEPEAGGADKIPGYISKILECLMDMSKQETPEGFYSARILETMISTLSEDRKISSEQSQSWLKSIDVRKCQEILRSTAILTGLGESLEHIKEAERLRNGLASDITGIPASKAGEAGLRKLVLLNAVLPKPGQDTPPLPQQRAIFLIKHLLGWFEDEAFAVNPSCPAIAEASKAITTVLPVVKELYGEHWELLCEYVTNCWVMCTSVKETELPVIFASLKLFQALKSLHKENDDFEDAWNGQVDAMYTSLMELLRSSRVGDEHDQSRNLCNALLARLTKGINLKYTGSPEETYSLLNVPSRSIQEAAFEILHRYIPSVQEDVSVEAALSKEENFELSLPQELLSLVMEPPVSDGVLELDGERGMSWSLRGYLLAWILIFDHFENSSFKVRTAYVEALKEANFLTPLLNYTFDILGHSRGKPIDASKLPFETYTLDTSLEDSTNPTREVHWLLTHIYYLSLRHTPSLVKRWWTECKSRQKVLAAEEFTEKYMSPLLIDQELSSVQAWIQSHSSSTGGVGSEEDDAMTVKILKALTIEVTATYLIEDQSMEMRVRIPPTFPLRQVEVEGTRRVGLTGKDFHKMQLASQTVINFQSASIIDGLALFRKNLALHFEGVAECAICYSIVAVTPDRKLPNKACATCRNKFHGTCLFKWFKSSNSASCPLCEYSFFFFLFFSRSRWRFWEC</sequence>
<evidence type="ECO:0000256" key="17">
    <source>
        <dbReference type="SAM" id="MobiDB-lite"/>
    </source>
</evidence>
<dbReference type="GO" id="GO:0043023">
    <property type="term" value="F:ribosomal large subunit binding"/>
    <property type="evidence" value="ECO:0007669"/>
    <property type="project" value="TreeGrafter"/>
</dbReference>
<accession>A0A3N4J3E7</accession>
<dbReference type="Gene3D" id="3.30.40.10">
    <property type="entry name" value="Zinc/RING finger domain, C3HC4 (zinc finger)"/>
    <property type="match status" value="1"/>
</dbReference>
<dbReference type="PANTHER" id="PTHR12389:SF0">
    <property type="entry name" value="E3 UBIQUITIN-PROTEIN LIGASE LISTERIN"/>
    <property type="match status" value="1"/>
</dbReference>
<dbReference type="EC" id="2.3.2.27" evidence="5 16"/>
<evidence type="ECO:0000256" key="1">
    <source>
        <dbReference type="ARBA" id="ARBA00000900"/>
    </source>
</evidence>
<keyword evidence="10" id="KW-0677">Repeat</keyword>
<comment type="function">
    <text evidence="14">E3 ubiquitin-protein ligase component of the ribosome quality control complex (RQC), a ribosome-associated complex that mediates ubiquitination and extraction of incompletely synthesized nascent chains for proteasomal degradation. Mediates ubiquitination of proteins derived from mRNAs lacking stop codons (non-stop proteins) and other translation arrest products induced by poly-lysine sequences and tandem rare codons. Ubiquitination leads to CDC48 recruitment for extraction and degradation of the incomplete translation product. May indirectly play a role in chromatin function and transcription.</text>
</comment>
<dbReference type="InterPro" id="IPR013083">
    <property type="entry name" value="Znf_RING/FYVE/PHD"/>
</dbReference>
<keyword evidence="9 16" id="KW-0479">Metal-binding</keyword>